<dbReference type="SUPFAM" id="SSF48371">
    <property type="entry name" value="ARM repeat"/>
    <property type="match status" value="1"/>
</dbReference>
<name>A0A835M1F1_9MAGN</name>
<evidence type="ECO:0000313" key="4">
    <source>
        <dbReference type="Proteomes" id="UP000631114"/>
    </source>
</evidence>
<feature type="domain" description="Stalled ribosome sensor GCN1-like HEAT repeats region" evidence="2">
    <location>
        <begin position="70"/>
        <end position="116"/>
    </location>
</feature>
<dbReference type="PANTHER" id="PTHR23346:SF7">
    <property type="entry name" value="STALLED RIBOSOME SENSOR GCN1"/>
    <property type="match status" value="1"/>
</dbReference>
<sequence>MIWLQGVCIVLSEVMASAGKNQLLTFIDELIPTIRTALCDRDALHALEDNETSDTALDGLKQILSVRTAAILPKLVQPPLFAFNVHVLGALAEIAGPGLNFHLGTILLALLSALGDNDMALIRRGSSYLIGYFFKNSKQYLVDESPNMIFTLIILLSDSDPDTVAGGPVLIPGFCLPKCLQPLLAVFLQASHSDHRGSIPLAGQVKSAILNFMHHNYGVALKPFLPQLQTTFIKCQQDNA</sequence>
<protein>
    <recommendedName>
        <fullName evidence="2">Stalled ribosome sensor GCN1-like HEAT repeats region domain-containing protein</fullName>
    </recommendedName>
</protein>
<dbReference type="InterPro" id="IPR011989">
    <property type="entry name" value="ARM-like"/>
</dbReference>
<dbReference type="InterPro" id="IPR016024">
    <property type="entry name" value="ARM-type_fold"/>
</dbReference>
<dbReference type="PANTHER" id="PTHR23346">
    <property type="entry name" value="TRANSLATIONAL ACTIVATOR GCN1-RELATED"/>
    <property type="match status" value="1"/>
</dbReference>
<dbReference type="Proteomes" id="UP000631114">
    <property type="component" value="Unassembled WGS sequence"/>
</dbReference>
<dbReference type="Gene3D" id="1.25.10.10">
    <property type="entry name" value="Leucine-rich Repeat Variant"/>
    <property type="match status" value="1"/>
</dbReference>
<comment type="caution">
    <text evidence="3">The sequence shown here is derived from an EMBL/GenBank/DDBJ whole genome shotgun (WGS) entry which is preliminary data.</text>
</comment>
<keyword evidence="4" id="KW-1185">Reference proteome</keyword>
<proteinExistence type="predicted"/>
<dbReference type="GO" id="GO:0005829">
    <property type="term" value="C:cytosol"/>
    <property type="evidence" value="ECO:0007669"/>
    <property type="project" value="TreeGrafter"/>
</dbReference>
<feature type="non-terminal residue" evidence="3">
    <location>
        <position position="1"/>
    </location>
</feature>
<evidence type="ECO:0000313" key="3">
    <source>
        <dbReference type="EMBL" id="KAF9610659.1"/>
    </source>
</evidence>
<dbReference type="Pfam" id="PF23271">
    <property type="entry name" value="HEAT_GCN1"/>
    <property type="match status" value="1"/>
</dbReference>
<dbReference type="GO" id="GO:0034198">
    <property type="term" value="P:cellular response to amino acid starvation"/>
    <property type="evidence" value="ECO:0007669"/>
    <property type="project" value="TreeGrafter"/>
</dbReference>
<organism evidence="3 4">
    <name type="scientific">Coptis chinensis</name>
    <dbReference type="NCBI Taxonomy" id="261450"/>
    <lineage>
        <taxon>Eukaryota</taxon>
        <taxon>Viridiplantae</taxon>
        <taxon>Streptophyta</taxon>
        <taxon>Embryophyta</taxon>
        <taxon>Tracheophyta</taxon>
        <taxon>Spermatophyta</taxon>
        <taxon>Magnoliopsida</taxon>
        <taxon>Ranunculales</taxon>
        <taxon>Ranunculaceae</taxon>
        <taxon>Coptidoideae</taxon>
        <taxon>Coptis</taxon>
    </lineage>
</organism>
<dbReference type="EMBL" id="JADFTS010000004">
    <property type="protein sequence ID" value="KAF9610659.1"/>
    <property type="molecule type" value="Genomic_DNA"/>
</dbReference>
<dbReference type="AlphaFoldDB" id="A0A835M1F1"/>
<dbReference type="GO" id="GO:0019887">
    <property type="term" value="F:protein kinase regulator activity"/>
    <property type="evidence" value="ECO:0007669"/>
    <property type="project" value="TreeGrafter"/>
</dbReference>
<dbReference type="OrthoDB" id="5148094at2759"/>
<evidence type="ECO:0000256" key="1">
    <source>
        <dbReference type="ARBA" id="ARBA00022737"/>
    </source>
</evidence>
<keyword evidence="1" id="KW-0677">Repeat</keyword>
<gene>
    <name evidence="3" type="ORF">IFM89_023915</name>
</gene>
<dbReference type="GO" id="GO:0006417">
    <property type="term" value="P:regulation of translation"/>
    <property type="evidence" value="ECO:0007669"/>
    <property type="project" value="TreeGrafter"/>
</dbReference>
<dbReference type="InterPro" id="IPR057546">
    <property type="entry name" value="HEAT_GCN1"/>
</dbReference>
<accession>A0A835M1F1</accession>
<reference evidence="3 4" key="1">
    <citation type="submission" date="2020-10" db="EMBL/GenBank/DDBJ databases">
        <title>The Coptis chinensis genome and diversification of protoberbering-type alkaloids.</title>
        <authorList>
            <person name="Wang B."/>
            <person name="Shu S."/>
            <person name="Song C."/>
            <person name="Liu Y."/>
        </authorList>
    </citation>
    <scope>NUCLEOTIDE SEQUENCE [LARGE SCALE GENOMIC DNA]</scope>
    <source>
        <strain evidence="3">HL-2020</strain>
        <tissue evidence="3">Leaf</tissue>
    </source>
</reference>
<evidence type="ECO:0000259" key="2">
    <source>
        <dbReference type="Pfam" id="PF23271"/>
    </source>
</evidence>